<sequence>MERTQSNSSRNLYCTACKKKFSNEATWNAHLKSAKHIQSEKASAKSTTVNLGASQKATSGQSNPAVAQVSMKLKQAMSIAASKPSRAVGALWTLAQEFYKLKRPRESAQVLNDLIELLETLQSQPTKAPDADTLTSAQVSGTLYLSRLALSRLYLIYWDDQSLELARKLFVKALHGKWKIDEQQLNDVATNCSSISIPKLLNAAEDLIRIYIEKVLCKPIKAKSDVNQMLPVILSEGEMLFSLAGTKTRNPREISKDARPQQIAVAMCAMAIVIHQHTKNDEGELIGYQNLSKLYLNLGAQGSAAEALMERSLTAAAARKCDSHELPSSMVDAMIALIICLEIGNY</sequence>
<gene>
    <name evidence="6" type="ORF">K450DRAFT_235110</name>
</gene>
<dbReference type="InterPro" id="IPR036236">
    <property type="entry name" value="Znf_C2H2_sf"/>
</dbReference>
<dbReference type="GeneID" id="75913379"/>
<dbReference type="GO" id="GO:0008270">
    <property type="term" value="F:zinc ion binding"/>
    <property type="evidence" value="ECO:0007669"/>
    <property type="project" value="UniProtKB-KW"/>
</dbReference>
<evidence type="ECO:0000313" key="6">
    <source>
        <dbReference type="EMBL" id="KAI8580897.1"/>
    </source>
</evidence>
<keyword evidence="3" id="KW-0862">Zinc</keyword>
<keyword evidence="1" id="KW-0479">Metal-binding</keyword>
<protein>
    <recommendedName>
        <fullName evidence="5">C2H2-type domain-containing protein</fullName>
    </recommendedName>
</protein>
<evidence type="ECO:0000259" key="5">
    <source>
        <dbReference type="PROSITE" id="PS50157"/>
    </source>
</evidence>
<organism evidence="6 7">
    <name type="scientific">Umbelopsis ramanniana AG</name>
    <dbReference type="NCBI Taxonomy" id="1314678"/>
    <lineage>
        <taxon>Eukaryota</taxon>
        <taxon>Fungi</taxon>
        <taxon>Fungi incertae sedis</taxon>
        <taxon>Mucoromycota</taxon>
        <taxon>Mucoromycotina</taxon>
        <taxon>Umbelopsidomycetes</taxon>
        <taxon>Umbelopsidales</taxon>
        <taxon>Umbelopsidaceae</taxon>
        <taxon>Umbelopsis</taxon>
    </lineage>
</organism>
<keyword evidence="7" id="KW-1185">Reference proteome</keyword>
<dbReference type="GO" id="GO:0003676">
    <property type="term" value="F:nucleic acid binding"/>
    <property type="evidence" value="ECO:0007669"/>
    <property type="project" value="InterPro"/>
</dbReference>
<reference evidence="6" key="2">
    <citation type="journal article" date="2022" name="Proc. Natl. Acad. Sci. U.S.A.">
        <title>Diploid-dominant life cycles characterize the early evolution of Fungi.</title>
        <authorList>
            <person name="Amses K.R."/>
            <person name="Simmons D.R."/>
            <person name="Longcore J.E."/>
            <person name="Mondo S.J."/>
            <person name="Seto K."/>
            <person name="Jeronimo G.H."/>
            <person name="Bonds A.E."/>
            <person name="Quandt C.A."/>
            <person name="Davis W.J."/>
            <person name="Chang Y."/>
            <person name="Federici B.A."/>
            <person name="Kuo A."/>
            <person name="LaButti K."/>
            <person name="Pangilinan J."/>
            <person name="Andreopoulos W."/>
            <person name="Tritt A."/>
            <person name="Riley R."/>
            <person name="Hundley H."/>
            <person name="Johnson J."/>
            <person name="Lipzen A."/>
            <person name="Barry K."/>
            <person name="Lang B.F."/>
            <person name="Cuomo C.A."/>
            <person name="Buchler N.E."/>
            <person name="Grigoriev I.V."/>
            <person name="Spatafora J.W."/>
            <person name="Stajich J.E."/>
            <person name="James T.Y."/>
        </authorList>
    </citation>
    <scope>NUCLEOTIDE SEQUENCE</scope>
    <source>
        <strain evidence="6">AG</strain>
    </source>
</reference>
<dbReference type="AlphaFoldDB" id="A0AAD5ECI6"/>
<dbReference type="InterPro" id="IPR022755">
    <property type="entry name" value="Znf_C2H2_jaz"/>
</dbReference>
<evidence type="ECO:0000256" key="1">
    <source>
        <dbReference type="ARBA" id="ARBA00022723"/>
    </source>
</evidence>
<comment type="caution">
    <text evidence="6">The sequence shown here is derived from an EMBL/GenBank/DDBJ whole genome shotgun (WGS) entry which is preliminary data.</text>
</comment>
<name>A0AAD5ECI6_UMBRA</name>
<evidence type="ECO:0000256" key="2">
    <source>
        <dbReference type="ARBA" id="ARBA00022771"/>
    </source>
</evidence>
<dbReference type="PROSITE" id="PS00028">
    <property type="entry name" value="ZINC_FINGER_C2H2_1"/>
    <property type="match status" value="1"/>
</dbReference>
<dbReference type="SMART" id="SM00451">
    <property type="entry name" value="ZnF_U1"/>
    <property type="match status" value="1"/>
</dbReference>
<dbReference type="InterPro" id="IPR013087">
    <property type="entry name" value="Znf_C2H2_type"/>
</dbReference>
<dbReference type="PROSITE" id="PS50157">
    <property type="entry name" value="ZINC_FINGER_C2H2_2"/>
    <property type="match status" value="1"/>
</dbReference>
<keyword evidence="2 4" id="KW-0863">Zinc-finger</keyword>
<dbReference type="Gene3D" id="3.30.160.60">
    <property type="entry name" value="Classic Zinc Finger"/>
    <property type="match status" value="1"/>
</dbReference>
<evidence type="ECO:0000256" key="4">
    <source>
        <dbReference type="PROSITE-ProRule" id="PRU00042"/>
    </source>
</evidence>
<dbReference type="Pfam" id="PF12171">
    <property type="entry name" value="zf-C2H2_jaz"/>
    <property type="match status" value="1"/>
</dbReference>
<feature type="domain" description="C2H2-type" evidence="5">
    <location>
        <begin position="12"/>
        <end position="41"/>
    </location>
</feature>
<reference evidence="6" key="1">
    <citation type="submission" date="2021-06" db="EMBL/GenBank/DDBJ databases">
        <authorList>
            <consortium name="DOE Joint Genome Institute"/>
            <person name="Mondo S.J."/>
            <person name="Amses K.R."/>
            <person name="Simmons D.R."/>
            <person name="Longcore J.E."/>
            <person name="Seto K."/>
            <person name="Alves G.H."/>
            <person name="Bonds A.E."/>
            <person name="Quandt C.A."/>
            <person name="Davis W.J."/>
            <person name="Chang Y."/>
            <person name="Letcher P.M."/>
            <person name="Powell M.J."/>
            <person name="Kuo A."/>
            <person name="Labutti K."/>
            <person name="Pangilinan J."/>
            <person name="Andreopoulos W."/>
            <person name="Tritt A."/>
            <person name="Riley R."/>
            <person name="Hundley H."/>
            <person name="Johnson J."/>
            <person name="Lipzen A."/>
            <person name="Barry K."/>
            <person name="Berbee M.L."/>
            <person name="Buchler N.E."/>
            <person name="Grigoriev I.V."/>
            <person name="Spatafora J.W."/>
            <person name="Stajich J.E."/>
            <person name="James T.Y."/>
        </authorList>
    </citation>
    <scope>NUCLEOTIDE SEQUENCE</scope>
    <source>
        <strain evidence="6">AG</strain>
    </source>
</reference>
<evidence type="ECO:0000256" key="3">
    <source>
        <dbReference type="ARBA" id="ARBA00022833"/>
    </source>
</evidence>
<proteinExistence type="predicted"/>
<accession>A0AAD5ECI6</accession>
<evidence type="ECO:0000313" key="7">
    <source>
        <dbReference type="Proteomes" id="UP001206595"/>
    </source>
</evidence>
<dbReference type="EMBL" id="MU620909">
    <property type="protein sequence ID" value="KAI8580897.1"/>
    <property type="molecule type" value="Genomic_DNA"/>
</dbReference>
<dbReference type="SUPFAM" id="SSF57667">
    <property type="entry name" value="beta-beta-alpha zinc fingers"/>
    <property type="match status" value="1"/>
</dbReference>
<dbReference type="RefSeq" id="XP_051445901.1">
    <property type="nucleotide sequence ID" value="XM_051588034.1"/>
</dbReference>
<dbReference type="InterPro" id="IPR003604">
    <property type="entry name" value="Matrin/U1-like-C_Znf_C2H2"/>
</dbReference>
<dbReference type="Proteomes" id="UP001206595">
    <property type="component" value="Unassembled WGS sequence"/>
</dbReference>